<evidence type="ECO:0000313" key="2">
    <source>
        <dbReference type="EMBL" id="TWI89083.1"/>
    </source>
</evidence>
<feature type="domain" description="NAD-dependent epimerase/dehydratase" evidence="1">
    <location>
        <begin position="5"/>
        <end position="214"/>
    </location>
</feature>
<protein>
    <submittedName>
        <fullName evidence="2">Nucleoside-diphosphate-sugar epimerase</fullName>
    </submittedName>
</protein>
<dbReference type="OrthoDB" id="112777at2"/>
<gene>
    <name evidence="2" type="ORF">LX66_3176</name>
</gene>
<dbReference type="InterPro" id="IPR001509">
    <property type="entry name" value="Epimerase_deHydtase"/>
</dbReference>
<dbReference type="PANTHER" id="PTHR43245">
    <property type="entry name" value="BIFUNCTIONAL POLYMYXIN RESISTANCE PROTEIN ARNA"/>
    <property type="match status" value="1"/>
</dbReference>
<keyword evidence="3" id="KW-1185">Reference proteome</keyword>
<organism evidence="2 3">
    <name type="scientific">Chitinophaga japonensis</name>
    <name type="common">Flexibacter japonensis</name>
    <dbReference type="NCBI Taxonomy" id="104662"/>
    <lineage>
        <taxon>Bacteria</taxon>
        <taxon>Pseudomonadati</taxon>
        <taxon>Bacteroidota</taxon>
        <taxon>Chitinophagia</taxon>
        <taxon>Chitinophagales</taxon>
        <taxon>Chitinophagaceae</taxon>
        <taxon>Chitinophaga</taxon>
    </lineage>
</organism>
<dbReference type="EMBL" id="VLLG01000003">
    <property type="protein sequence ID" value="TWI89083.1"/>
    <property type="molecule type" value="Genomic_DNA"/>
</dbReference>
<dbReference type="InterPro" id="IPR050177">
    <property type="entry name" value="Lipid_A_modif_metabolic_enz"/>
</dbReference>
<evidence type="ECO:0000259" key="1">
    <source>
        <dbReference type="Pfam" id="PF01370"/>
    </source>
</evidence>
<accession>A0A562T6V1</accession>
<sequence>MRHTILGAGGIIAKELTKVLLQHQQPVKLVSRQPKAMSADTDIAAADLTNYEQTKAAVSGSDVVYLCAGLTYDRKIWAASWPRIMENAIDACKAANARLIFFDNVYMYGLVKGPMTEDTPYHPISRKGEIRARIATRLMEEAKAGNIRASIARSADFYGPGADSTSVLNLLVINKLAKGRKAMWLGRDDVVHSYTYTPDAGRAMYQLGQDPATDNQVWHMPTFNPALTGKEYIALIAEQLQVKPAYSKMGGFMVKLAGLFSTTIGELHEMLYQNTEPYIFDSAKFDRYFDFQPCTYGKGIAATIAALKQ</sequence>
<reference evidence="2 3" key="1">
    <citation type="journal article" date="2013" name="Stand. Genomic Sci.">
        <title>Genomic Encyclopedia of Type Strains, Phase I: The one thousand microbial genomes (KMG-I) project.</title>
        <authorList>
            <person name="Kyrpides N.C."/>
            <person name="Woyke T."/>
            <person name="Eisen J.A."/>
            <person name="Garrity G."/>
            <person name="Lilburn T.G."/>
            <person name="Beck B.J."/>
            <person name="Whitman W.B."/>
            <person name="Hugenholtz P."/>
            <person name="Klenk H.P."/>
        </authorList>
    </citation>
    <scope>NUCLEOTIDE SEQUENCE [LARGE SCALE GENOMIC DNA]</scope>
    <source>
        <strain evidence="2 3">DSM 13484</strain>
    </source>
</reference>
<proteinExistence type="predicted"/>
<dbReference type="SUPFAM" id="SSF51735">
    <property type="entry name" value="NAD(P)-binding Rossmann-fold domains"/>
    <property type="match status" value="1"/>
</dbReference>
<name>A0A562T6V1_CHIJA</name>
<comment type="caution">
    <text evidence="2">The sequence shown here is derived from an EMBL/GenBank/DDBJ whole genome shotgun (WGS) entry which is preliminary data.</text>
</comment>
<dbReference type="Proteomes" id="UP000316778">
    <property type="component" value="Unassembled WGS sequence"/>
</dbReference>
<dbReference type="RefSeq" id="WP_145715148.1">
    <property type="nucleotide sequence ID" value="NZ_BAAAFY010000001.1"/>
</dbReference>
<dbReference type="PANTHER" id="PTHR43245:SF13">
    <property type="entry name" value="UDP-D-APIOSE_UDP-D-XYLOSE SYNTHASE 2"/>
    <property type="match status" value="1"/>
</dbReference>
<evidence type="ECO:0000313" key="3">
    <source>
        <dbReference type="Proteomes" id="UP000316778"/>
    </source>
</evidence>
<dbReference type="Gene3D" id="3.40.50.720">
    <property type="entry name" value="NAD(P)-binding Rossmann-like Domain"/>
    <property type="match status" value="1"/>
</dbReference>
<dbReference type="Pfam" id="PF01370">
    <property type="entry name" value="Epimerase"/>
    <property type="match status" value="1"/>
</dbReference>
<dbReference type="AlphaFoldDB" id="A0A562T6V1"/>
<dbReference type="InterPro" id="IPR036291">
    <property type="entry name" value="NAD(P)-bd_dom_sf"/>
</dbReference>